<comment type="caution">
    <text evidence="11">The sequence shown here is derived from an EMBL/GenBank/DDBJ whole genome shotgun (WGS) entry which is preliminary data.</text>
</comment>
<dbReference type="Proteomes" id="UP000019482">
    <property type="component" value="Unassembled WGS sequence"/>
</dbReference>
<feature type="binding site" evidence="9">
    <location>
        <position position="113"/>
    </location>
    <ligand>
        <name>phosphate</name>
        <dbReference type="ChEBI" id="CHEBI:43474"/>
    </ligand>
</feature>
<dbReference type="CDD" id="cd09009">
    <property type="entry name" value="PNP-EcPNPII_like"/>
    <property type="match status" value="1"/>
</dbReference>
<evidence type="ECO:0000256" key="9">
    <source>
        <dbReference type="PIRSR" id="PIRSR000477-2"/>
    </source>
</evidence>
<keyword evidence="6 8" id="KW-0808">Transferase</keyword>
<evidence type="ECO:0000256" key="7">
    <source>
        <dbReference type="ARBA" id="ARBA00048556"/>
    </source>
</evidence>
<evidence type="ECO:0000256" key="8">
    <source>
        <dbReference type="PIRNR" id="PIRNR000477"/>
    </source>
</evidence>
<dbReference type="InterPro" id="IPR011268">
    <property type="entry name" value="Purine_phosphorylase"/>
</dbReference>
<keyword evidence="4" id="KW-0597">Phosphoprotein</keyword>
<dbReference type="NCBIfam" id="TIGR01700">
    <property type="entry name" value="PNPH"/>
    <property type="match status" value="1"/>
</dbReference>
<feature type="binding site" evidence="9">
    <location>
        <position position="61"/>
    </location>
    <ligand>
        <name>phosphate</name>
        <dbReference type="ChEBI" id="CHEBI:43474"/>
    </ligand>
</feature>
<comment type="pathway">
    <text evidence="2 8">Purine metabolism; purine nucleoside salvage.</text>
</comment>
<evidence type="ECO:0000256" key="6">
    <source>
        <dbReference type="ARBA" id="ARBA00022679"/>
    </source>
</evidence>
<dbReference type="NCBIfam" id="NF006054">
    <property type="entry name" value="PRK08202.1"/>
    <property type="match status" value="1"/>
</dbReference>
<dbReference type="Pfam" id="PF01048">
    <property type="entry name" value="PNP_UDP_1"/>
    <property type="match status" value="1"/>
</dbReference>
<evidence type="ECO:0000256" key="1">
    <source>
        <dbReference type="ARBA" id="ARBA00002678"/>
    </source>
</evidence>
<accession>W6N5M6</accession>
<dbReference type="GO" id="GO:0009116">
    <property type="term" value="P:nucleoside metabolic process"/>
    <property type="evidence" value="ECO:0007669"/>
    <property type="project" value="InterPro"/>
</dbReference>
<keyword evidence="12" id="KW-1185">Reference proteome</keyword>
<sequence>MSIEIKIKEAANYILKNTKYKPEIGIILGSGLGEIAEEIEEKEIYNYRDIPNFPVSTVVGHKGRLIIGKLQGKIILTMQGRFHYYEGYSMQQITFPVRVMASIGIKNLIVTNAAGAVNLNYKPGQLMLIKDHINLSFNNPLIGKNMDSFGTRFPDMSNAYDRDLRKKVENIAQQNNIDIQEGVYVCMSGPNYETPAEIKMVRVIGGDAVGMSTVPEVIVANHSQIKVIGISCMTNMAAGILDKPLEHREVIETSKIASGNFKKLVRNIVKDI</sequence>
<proteinExistence type="inferred from homology"/>
<evidence type="ECO:0000256" key="3">
    <source>
        <dbReference type="ARBA" id="ARBA00006751"/>
    </source>
</evidence>
<dbReference type="SUPFAM" id="SSF53167">
    <property type="entry name" value="Purine and uridine phosphorylases"/>
    <property type="match status" value="1"/>
</dbReference>
<feature type="binding site" evidence="9">
    <location>
        <begin position="81"/>
        <end position="83"/>
    </location>
    <ligand>
        <name>phosphate</name>
        <dbReference type="ChEBI" id="CHEBI:43474"/>
    </ligand>
</feature>
<dbReference type="PANTHER" id="PTHR11904">
    <property type="entry name" value="METHYLTHIOADENOSINE/PURINE NUCLEOSIDE PHOSPHORYLASE"/>
    <property type="match status" value="1"/>
</dbReference>
<comment type="function">
    <text evidence="1">The purine nucleoside phosphorylases catalyze the phosphorolytic breakdown of the N-glycosidic bond in the beta-(deoxy)ribonucleoside molecules, with the formation of the corresponding free purine bases and pentose-1-phosphate. Cleaves guanosine, inosine, 2'-deoxyguanosine and 2'-deoxyinosine.</text>
</comment>
<reference evidence="11 12" key="1">
    <citation type="journal article" date="2015" name="Genome Announc.">
        <title>Draft Genome Sequence of Clostridium tyrobutyricum Strain DIVETGP, Isolated from Cow's Milk for Grana Padano Production.</title>
        <authorList>
            <person name="Soggiu A."/>
            <person name="Piras C."/>
            <person name="Gaiarsa S."/>
            <person name="Sassera D."/>
            <person name="Roncada P."/>
            <person name="Bendixen E."/>
            <person name="Brasca M."/>
            <person name="Bonizzi L."/>
        </authorList>
    </citation>
    <scope>NUCLEOTIDE SEQUENCE [LARGE SCALE GENOMIC DNA]</scope>
    <source>
        <strain evidence="11 12">DIVETGP</strain>
    </source>
</reference>
<dbReference type="PIRSF" id="PIRSF000477">
    <property type="entry name" value="PurNPase"/>
    <property type="match status" value="1"/>
</dbReference>
<organism evidence="11 12">
    <name type="scientific">Clostridium tyrobutyricum DIVETGP</name>
    <dbReference type="NCBI Taxonomy" id="1408889"/>
    <lineage>
        <taxon>Bacteria</taxon>
        <taxon>Bacillati</taxon>
        <taxon>Bacillota</taxon>
        <taxon>Clostridia</taxon>
        <taxon>Eubacteriales</taxon>
        <taxon>Clostridiaceae</taxon>
        <taxon>Clostridium</taxon>
    </lineage>
</organism>
<evidence type="ECO:0000256" key="5">
    <source>
        <dbReference type="ARBA" id="ARBA00022676"/>
    </source>
</evidence>
<dbReference type="GO" id="GO:0005737">
    <property type="term" value="C:cytoplasm"/>
    <property type="evidence" value="ECO:0007669"/>
    <property type="project" value="TreeGrafter"/>
</dbReference>
<protein>
    <recommendedName>
        <fullName evidence="8">Purine nucleoside phosphorylase</fullName>
        <ecNumber evidence="8">2.4.2.1</ecNumber>
    </recommendedName>
    <alternativeName>
        <fullName evidence="8">Inosine-guanosine phosphorylase</fullName>
    </alternativeName>
</protein>
<evidence type="ECO:0000313" key="11">
    <source>
        <dbReference type="EMBL" id="CDL91581.1"/>
    </source>
</evidence>
<dbReference type="InterPro" id="IPR011270">
    <property type="entry name" value="Pur_Nuc_Pase_Ino/Guo-sp"/>
</dbReference>
<dbReference type="EC" id="2.4.2.1" evidence="8"/>
<evidence type="ECO:0000256" key="2">
    <source>
        <dbReference type="ARBA" id="ARBA00005058"/>
    </source>
</evidence>
<feature type="binding site" evidence="9">
    <location>
        <position position="30"/>
    </location>
    <ligand>
        <name>phosphate</name>
        <dbReference type="ChEBI" id="CHEBI:43474"/>
    </ligand>
</feature>
<dbReference type="PANTHER" id="PTHR11904:SF9">
    <property type="entry name" value="PURINE NUCLEOSIDE PHOSPHORYLASE-RELATED"/>
    <property type="match status" value="1"/>
</dbReference>
<dbReference type="OrthoDB" id="1523230at2"/>
<dbReference type="InterPro" id="IPR035994">
    <property type="entry name" value="Nucleoside_phosphorylase_sf"/>
</dbReference>
<evidence type="ECO:0000259" key="10">
    <source>
        <dbReference type="Pfam" id="PF01048"/>
    </source>
</evidence>
<feature type="binding site" evidence="9">
    <location>
        <position position="235"/>
    </location>
    <ligand>
        <name>a purine D-ribonucleoside</name>
        <dbReference type="ChEBI" id="CHEBI:142355"/>
    </ligand>
</feature>
<keyword evidence="5 8" id="KW-0328">Glycosyltransferase</keyword>
<dbReference type="FunFam" id="3.40.50.1580:FF:000010">
    <property type="entry name" value="Purine nucleoside phosphorylase"/>
    <property type="match status" value="1"/>
</dbReference>
<dbReference type="Gene3D" id="3.40.50.1580">
    <property type="entry name" value="Nucleoside phosphorylase domain"/>
    <property type="match status" value="1"/>
</dbReference>
<gene>
    <name evidence="11" type="ORF">CTDIVETGP_1651</name>
</gene>
<dbReference type="NCBIfam" id="TIGR01697">
    <property type="entry name" value="PNPH-PUNA-XAPA"/>
    <property type="match status" value="1"/>
</dbReference>
<name>W6N5M6_CLOTY</name>
<evidence type="ECO:0000256" key="4">
    <source>
        <dbReference type="ARBA" id="ARBA00022553"/>
    </source>
</evidence>
<dbReference type="UniPathway" id="UPA00606"/>
<dbReference type="AlphaFoldDB" id="W6N5M6"/>
<feature type="binding site" evidence="9">
    <location>
        <position position="212"/>
    </location>
    <ligand>
        <name>phosphate</name>
        <dbReference type="ChEBI" id="CHEBI:43474"/>
    </ligand>
</feature>
<dbReference type="EMBL" id="CBXI010000027">
    <property type="protein sequence ID" value="CDL91581.1"/>
    <property type="molecule type" value="Genomic_DNA"/>
</dbReference>
<comment type="catalytic activity">
    <reaction evidence="7">
        <text>a purine 2'-deoxy-D-ribonucleoside + phosphate = a purine nucleobase + 2-deoxy-alpha-D-ribose 1-phosphate</text>
        <dbReference type="Rhea" id="RHEA:36431"/>
        <dbReference type="ChEBI" id="CHEBI:26386"/>
        <dbReference type="ChEBI" id="CHEBI:43474"/>
        <dbReference type="ChEBI" id="CHEBI:57259"/>
        <dbReference type="ChEBI" id="CHEBI:142361"/>
        <dbReference type="EC" id="2.4.2.1"/>
    </reaction>
</comment>
<feature type="domain" description="Nucleoside phosphorylase" evidence="10">
    <location>
        <begin position="23"/>
        <end position="269"/>
    </location>
</feature>
<dbReference type="GeneID" id="29419250"/>
<comment type="similarity">
    <text evidence="3 8">Belongs to the PNP/MTAP phosphorylase family.</text>
</comment>
<dbReference type="InterPro" id="IPR000845">
    <property type="entry name" value="Nucleoside_phosphorylase_d"/>
</dbReference>
<dbReference type="GO" id="GO:0004731">
    <property type="term" value="F:purine-nucleoside phosphorylase activity"/>
    <property type="evidence" value="ECO:0007669"/>
    <property type="project" value="UniProtKB-EC"/>
</dbReference>
<evidence type="ECO:0000313" key="12">
    <source>
        <dbReference type="Proteomes" id="UP000019482"/>
    </source>
</evidence>
<dbReference type="RefSeq" id="WP_017896004.1">
    <property type="nucleotide sequence ID" value="NZ_CBXI010000027.1"/>
</dbReference>
<feature type="binding site" evidence="9">
    <location>
        <position position="193"/>
    </location>
    <ligand>
        <name>a purine D-ribonucleoside</name>
        <dbReference type="ChEBI" id="CHEBI:142355"/>
    </ligand>
</feature>